<gene>
    <name evidence="2" type="ORF">GLE_4959</name>
</gene>
<dbReference type="InterPro" id="IPR001387">
    <property type="entry name" value="Cro/C1-type_HTH"/>
</dbReference>
<dbReference type="InterPro" id="IPR013096">
    <property type="entry name" value="Cupin_2"/>
</dbReference>
<evidence type="ECO:0000256" key="1">
    <source>
        <dbReference type="ARBA" id="ARBA00023125"/>
    </source>
</evidence>
<dbReference type="InterPro" id="IPR011051">
    <property type="entry name" value="RmlC_Cupin_sf"/>
</dbReference>
<dbReference type="OrthoDB" id="9805356at2"/>
<proteinExistence type="predicted"/>
<dbReference type="InterPro" id="IPR050807">
    <property type="entry name" value="TransReg_Diox_bact_type"/>
</dbReference>
<name>A0A0S2DP27_LYSEN</name>
<accession>A0A0S2DP27</accession>
<dbReference type="Pfam" id="PF01381">
    <property type="entry name" value="HTH_3"/>
    <property type="match status" value="1"/>
</dbReference>
<organism evidence="2 3">
    <name type="scientific">Lysobacter enzymogenes</name>
    <dbReference type="NCBI Taxonomy" id="69"/>
    <lineage>
        <taxon>Bacteria</taxon>
        <taxon>Pseudomonadati</taxon>
        <taxon>Pseudomonadota</taxon>
        <taxon>Gammaproteobacteria</taxon>
        <taxon>Lysobacterales</taxon>
        <taxon>Lysobacteraceae</taxon>
        <taxon>Lysobacter</taxon>
    </lineage>
</organism>
<dbReference type="RefSeq" id="WP_078997177.1">
    <property type="nucleotide sequence ID" value="NZ_CP067396.1"/>
</dbReference>
<dbReference type="SUPFAM" id="SSF51182">
    <property type="entry name" value="RmlC-like cupins"/>
    <property type="match status" value="1"/>
</dbReference>
<dbReference type="KEGG" id="lez:GLE_4959"/>
<dbReference type="Gene3D" id="2.60.120.10">
    <property type="entry name" value="Jelly Rolls"/>
    <property type="match status" value="1"/>
</dbReference>
<dbReference type="PATRIC" id="fig|69.6.peg.4886"/>
<dbReference type="EMBL" id="CP013140">
    <property type="protein sequence ID" value="ALN60300.1"/>
    <property type="molecule type" value="Genomic_DNA"/>
</dbReference>
<dbReference type="GO" id="GO:0003700">
    <property type="term" value="F:DNA-binding transcription factor activity"/>
    <property type="evidence" value="ECO:0007669"/>
    <property type="project" value="TreeGrafter"/>
</dbReference>
<dbReference type="Gene3D" id="1.10.260.40">
    <property type="entry name" value="lambda repressor-like DNA-binding domains"/>
    <property type="match status" value="1"/>
</dbReference>
<dbReference type="SUPFAM" id="SSF47413">
    <property type="entry name" value="lambda repressor-like DNA-binding domains"/>
    <property type="match status" value="1"/>
</dbReference>
<reference evidence="2 3" key="1">
    <citation type="submission" date="2015-11" db="EMBL/GenBank/DDBJ databases">
        <title>Genome sequences of Lysobacter enzymogenes strain C3 and Lysobacter antibioticus ATCC 29479.</title>
        <authorList>
            <person name="Kobayashi D.Y."/>
        </authorList>
    </citation>
    <scope>NUCLEOTIDE SEQUENCE [LARGE SCALE GENOMIC DNA]</scope>
    <source>
        <strain evidence="2 3">C3</strain>
    </source>
</reference>
<dbReference type="SMART" id="SM00530">
    <property type="entry name" value="HTH_XRE"/>
    <property type="match status" value="1"/>
</dbReference>
<dbReference type="CDD" id="cd00093">
    <property type="entry name" value="HTH_XRE"/>
    <property type="match status" value="1"/>
</dbReference>
<evidence type="ECO:0000313" key="3">
    <source>
        <dbReference type="Proteomes" id="UP000061569"/>
    </source>
</evidence>
<dbReference type="GO" id="GO:0003677">
    <property type="term" value="F:DNA binding"/>
    <property type="evidence" value="ECO:0007669"/>
    <property type="project" value="UniProtKB-KW"/>
</dbReference>
<dbReference type="Pfam" id="PF07883">
    <property type="entry name" value="Cupin_2"/>
    <property type="match status" value="1"/>
</dbReference>
<keyword evidence="1" id="KW-0238">DNA-binding</keyword>
<dbReference type="InterPro" id="IPR014710">
    <property type="entry name" value="RmlC-like_jellyroll"/>
</dbReference>
<dbReference type="AlphaFoldDB" id="A0A0S2DP27"/>
<evidence type="ECO:0000313" key="2">
    <source>
        <dbReference type="EMBL" id="ALN60300.1"/>
    </source>
</evidence>
<dbReference type="PROSITE" id="PS50943">
    <property type="entry name" value="HTH_CROC1"/>
    <property type="match status" value="1"/>
</dbReference>
<dbReference type="PANTHER" id="PTHR46797">
    <property type="entry name" value="HTH-TYPE TRANSCRIPTIONAL REGULATOR"/>
    <property type="match status" value="1"/>
</dbReference>
<dbReference type="STRING" id="69.GLE_4959"/>
<dbReference type="Proteomes" id="UP000061569">
    <property type="component" value="Chromosome"/>
</dbReference>
<protein>
    <submittedName>
        <fullName evidence="2">HTH type transcriptional regulator</fullName>
    </submittedName>
</protein>
<dbReference type="GO" id="GO:0005829">
    <property type="term" value="C:cytosol"/>
    <property type="evidence" value="ECO:0007669"/>
    <property type="project" value="TreeGrafter"/>
</dbReference>
<dbReference type="InterPro" id="IPR010982">
    <property type="entry name" value="Lambda_DNA-bd_dom_sf"/>
</dbReference>
<dbReference type="PANTHER" id="PTHR46797:SF20">
    <property type="entry name" value="BLR4304 PROTEIN"/>
    <property type="match status" value="1"/>
</dbReference>
<sequence>MPAKRSKTVIVAAPAAAPNPGVALRALRRQRGWTLAEIGARTGLPISTLSKIENGKMSLSFDKLTRIAQGLEVDIGELFSNQPPAGNDAFSGRRSITRAGEGYAIRTENYDHLYPASELLNKRLVPIIAEVRARSLDEFGELIRHSGEEFAMVLEGAIELHTELYAPARLETGDSIYFDSAMGHAYIAAAPGRCRVLAVCSGGEAHLREAMARQDGARQDAARYEPPRPSRARREDG</sequence>
<dbReference type="CDD" id="cd02209">
    <property type="entry name" value="cupin_XRE_C"/>
    <property type="match status" value="1"/>
</dbReference>